<protein>
    <recommendedName>
        <fullName evidence="4 8">Sucrose-6-phosphate hydrolase</fullName>
        <ecNumber evidence="3 8">3.2.1.26</ecNumber>
    </recommendedName>
    <alternativeName>
        <fullName evidence="7 9">Invertase</fullName>
    </alternativeName>
</protein>
<comment type="subcellular location">
    <subcellularLocation>
        <location evidence="9">Cytoplasm</location>
    </subcellularLocation>
</comment>
<dbReference type="SMART" id="SM00640">
    <property type="entry name" value="Glyco_32"/>
    <property type="match status" value="1"/>
</dbReference>
<dbReference type="InterPro" id="IPR001362">
    <property type="entry name" value="Glyco_hydro_32"/>
</dbReference>
<dbReference type="OrthoDB" id="9759709at2"/>
<keyword evidence="6 8" id="KW-0326">Glycosidase</keyword>
<keyword evidence="13" id="KW-1185">Reference proteome</keyword>
<evidence type="ECO:0000256" key="1">
    <source>
        <dbReference type="ARBA" id="ARBA00004914"/>
    </source>
</evidence>
<comment type="pathway">
    <text evidence="1 9">Glycan biosynthesis; sucrose metabolism.</text>
</comment>
<evidence type="ECO:0000313" key="13">
    <source>
        <dbReference type="Proteomes" id="UP000199017"/>
    </source>
</evidence>
<proteinExistence type="inferred from homology"/>
<dbReference type="UniPathway" id="UPA00238"/>
<evidence type="ECO:0000256" key="9">
    <source>
        <dbReference type="RuleBase" id="RU365015"/>
    </source>
</evidence>
<dbReference type="InterPro" id="IPR013189">
    <property type="entry name" value="Glyco_hydro_32_C"/>
</dbReference>
<feature type="domain" description="Glycosyl hydrolase family 32 C-terminal" evidence="11">
    <location>
        <begin position="337"/>
        <end position="462"/>
    </location>
</feature>
<feature type="domain" description="Glycosyl hydrolase family 32 N-terminal" evidence="10">
    <location>
        <begin position="33"/>
        <end position="320"/>
    </location>
</feature>
<evidence type="ECO:0000256" key="4">
    <source>
        <dbReference type="ARBA" id="ARBA00019623"/>
    </source>
</evidence>
<gene>
    <name evidence="12" type="ORF">SAMN05216352_1048</name>
</gene>
<keyword evidence="5 8" id="KW-0378">Hydrolase</keyword>
<comment type="similarity">
    <text evidence="2 8">Belongs to the glycosyl hydrolase 32 family.</text>
</comment>
<dbReference type="EC" id="3.2.1.26" evidence="3 8"/>
<dbReference type="PANTHER" id="PTHR43101:SF1">
    <property type="entry name" value="BETA-FRUCTOSIDASE"/>
    <property type="match status" value="1"/>
</dbReference>
<dbReference type="GO" id="GO:0005985">
    <property type="term" value="P:sucrose metabolic process"/>
    <property type="evidence" value="ECO:0007669"/>
    <property type="project" value="UniProtKB-UniPathway"/>
</dbReference>
<dbReference type="CDD" id="cd08996">
    <property type="entry name" value="GH32_FFase"/>
    <property type="match status" value="1"/>
</dbReference>
<dbReference type="InterPro" id="IPR013148">
    <property type="entry name" value="Glyco_hydro_32_N"/>
</dbReference>
<name>A0A1G8GXD3_9BACI</name>
<reference evidence="12 13" key="1">
    <citation type="submission" date="2016-10" db="EMBL/GenBank/DDBJ databases">
        <authorList>
            <person name="de Groot N.N."/>
        </authorList>
    </citation>
    <scope>NUCLEOTIDE SEQUENCE [LARGE SCALE GENOMIC DNA]</scope>
    <source>
        <strain evidence="13">P4B,CCM 7963,CECT 7998,DSM 25260,IBRC-M 10614,KCTC 13821</strain>
    </source>
</reference>
<evidence type="ECO:0000256" key="2">
    <source>
        <dbReference type="ARBA" id="ARBA00009902"/>
    </source>
</evidence>
<sequence>MQKISDYTVQAANQYIQEHALSSSELPYHPSFHITAPVGWINDPNGLVYFRGEYHAFFQFYPYESEWGPMHWGHVKSKDLVHWEHLPTALAPEYEYEKGGCFSGSAVVQDDKLYLIYTGHNAERSPKEVQCVAVSEDGVTFEKLASNPVVVAPPAKGSEDFRDPKVTLIDGTWHMIVGTCKDGIGKAVYYTSDNLEDWTYGGVLLESNGSQGTMWECPDFFSLDGYDILIYSPMELENSKTRYILGQWDKENNRFETIHEDEIDVGPDFYAPQTFEDGQGRRLLIGWMNMWEKAFIEKEEGWAGALTMPRELRIVDEKLHMQVPKEWKNLQKKEIFQFEKKTLKEETEVSFDFTTIVLETTLDRETAFQLDISSSPEDTLSLAYQDGELTVDRSGMKKGDKDVTRLAVPDSETVQIDAYIDHSSLELFINGGEKAATFRVYFEKQGVTLKSRKAANFHSFSIQKLEK</sequence>
<evidence type="ECO:0000259" key="11">
    <source>
        <dbReference type="Pfam" id="PF08244"/>
    </source>
</evidence>
<dbReference type="Proteomes" id="UP000199017">
    <property type="component" value="Unassembled WGS sequence"/>
</dbReference>
<dbReference type="Gene3D" id="2.60.120.560">
    <property type="entry name" value="Exo-inulinase, domain 1"/>
    <property type="match status" value="1"/>
</dbReference>
<accession>A0A1G8GXD3</accession>
<comment type="function">
    <text evidence="9">Enables the bacterium to metabolize sucrose as a sole carbon source.</text>
</comment>
<evidence type="ECO:0000256" key="5">
    <source>
        <dbReference type="ARBA" id="ARBA00022801"/>
    </source>
</evidence>
<dbReference type="EMBL" id="FNDU01000004">
    <property type="protein sequence ID" value="SDH99017.1"/>
    <property type="molecule type" value="Genomic_DNA"/>
</dbReference>
<evidence type="ECO:0000256" key="7">
    <source>
        <dbReference type="ARBA" id="ARBA00033367"/>
    </source>
</evidence>
<dbReference type="PANTHER" id="PTHR43101">
    <property type="entry name" value="BETA-FRUCTOSIDASE"/>
    <property type="match status" value="1"/>
</dbReference>
<dbReference type="SUPFAM" id="SSF75005">
    <property type="entry name" value="Arabinanase/levansucrase/invertase"/>
    <property type="match status" value="1"/>
</dbReference>
<dbReference type="RefSeq" id="WP_091583267.1">
    <property type="nucleotide sequence ID" value="NZ_FNDU01000004.1"/>
</dbReference>
<evidence type="ECO:0000259" key="10">
    <source>
        <dbReference type="Pfam" id="PF00251"/>
    </source>
</evidence>
<dbReference type="AlphaFoldDB" id="A0A1G8GXD3"/>
<dbReference type="GO" id="GO:0005737">
    <property type="term" value="C:cytoplasm"/>
    <property type="evidence" value="ECO:0007669"/>
    <property type="project" value="UniProtKB-SubCell"/>
</dbReference>
<dbReference type="InterPro" id="IPR023296">
    <property type="entry name" value="Glyco_hydro_beta-prop_sf"/>
</dbReference>
<dbReference type="Gene3D" id="2.115.10.20">
    <property type="entry name" value="Glycosyl hydrolase domain, family 43"/>
    <property type="match status" value="1"/>
</dbReference>
<dbReference type="SUPFAM" id="SSF49899">
    <property type="entry name" value="Concanavalin A-like lectins/glucanases"/>
    <property type="match status" value="1"/>
</dbReference>
<dbReference type="InterPro" id="IPR051214">
    <property type="entry name" value="GH32_Enzymes"/>
</dbReference>
<evidence type="ECO:0000313" key="12">
    <source>
        <dbReference type="EMBL" id="SDH99017.1"/>
    </source>
</evidence>
<dbReference type="Pfam" id="PF00251">
    <property type="entry name" value="Glyco_hydro_32N"/>
    <property type="match status" value="1"/>
</dbReference>
<dbReference type="STRING" id="930129.SAMN05216352_1048"/>
<evidence type="ECO:0000256" key="8">
    <source>
        <dbReference type="RuleBase" id="RU362110"/>
    </source>
</evidence>
<keyword evidence="9" id="KW-0119">Carbohydrate metabolism</keyword>
<evidence type="ECO:0000256" key="6">
    <source>
        <dbReference type="ARBA" id="ARBA00023295"/>
    </source>
</evidence>
<keyword evidence="9" id="KW-0963">Cytoplasm</keyword>
<comment type="catalytic activity">
    <reaction evidence="8">
        <text>Hydrolysis of terminal non-reducing beta-D-fructofuranoside residues in beta-D-fructofuranosides.</text>
        <dbReference type="EC" id="3.2.1.26"/>
    </reaction>
</comment>
<evidence type="ECO:0000256" key="3">
    <source>
        <dbReference type="ARBA" id="ARBA00012758"/>
    </source>
</evidence>
<organism evidence="12 13">
    <name type="scientific">Alteribacillus bidgolensis</name>
    <dbReference type="NCBI Taxonomy" id="930129"/>
    <lineage>
        <taxon>Bacteria</taxon>
        <taxon>Bacillati</taxon>
        <taxon>Bacillota</taxon>
        <taxon>Bacilli</taxon>
        <taxon>Bacillales</taxon>
        <taxon>Bacillaceae</taxon>
        <taxon>Alteribacillus</taxon>
    </lineage>
</organism>
<dbReference type="GO" id="GO:0004564">
    <property type="term" value="F:beta-fructofuranosidase activity"/>
    <property type="evidence" value="ECO:0007669"/>
    <property type="project" value="UniProtKB-EC"/>
</dbReference>
<dbReference type="Pfam" id="PF08244">
    <property type="entry name" value="Glyco_hydro_32C"/>
    <property type="match status" value="1"/>
</dbReference>
<dbReference type="InterPro" id="IPR006232">
    <property type="entry name" value="Suc6P_hydrolase"/>
</dbReference>
<dbReference type="NCBIfam" id="TIGR01322">
    <property type="entry name" value="scrB_fam"/>
    <property type="match status" value="1"/>
</dbReference>
<dbReference type="InterPro" id="IPR013320">
    <property type="entry name" value="ConA-like_dom_sf"/>
</dbReference>